<dbReference type="InterPro" id="IPR036890">
    <property type="entry name" value="HATPase_C_sf"/>
</dbReference>
<evidence type="ECO:0000259" key="9">
    <source>
        <dbReference type="PROSITE" id="PS50110"/>
    </source>
</evidence>
<dbReference type="EMBL" id="SWBR01000004">
    <property type="protein sequence ID" value="TKC06703.1"/>
    <property type="molecule type" value="Genomic_DNA"/>
</dbReference>
<dbReference type="Gene3D" id="3.30.565.10">
    <property type="entry name" value="Histidine kinase-like ATPase, C-terminal domain"/>
    <property type="match status" value="1"/>
</dbReference>
<gene>
    <name evidence="10" type="ORF">FA048_15995</name>
</gene>
<dbReference type="Gene3D" id="1.10.287.130">
    <property type="match status" value="1"/>
</dbReference>
<keyword evidence="3 7" id="KW-0597">Phosphoprotein</keyword>
<dbReference type="Proteomes" id="UP000309488">
    <property type="component" value="Unassembled WGS sequence"/>
</dbReference>
<dbReference type="InterPro" id="IPR004358">
    <property type="entry name" value="Sig_transdc_His_kin-like_C"/>
</dbReference>
<feature type="domain" description="Response regulatory" evidence="9">
    <location>
        <begin position="7"/>
        <end position="125"/>
    </location>
</feature>
<protein>
    <recommendedName>
        <fullName evidence="2">histidine kinase</fullName>
        <ecNumber evidence="2">2.7.13.3</ecNumber>
    </recommendedName>
</protein>
<evidence type="ECO:0000256" key="4">
    <source>
        <dbReference type="ARBA" id="ARBA00022679"/>
    </source>
</evidence>
<dbReference type="InterPro" id="IPR003594">
    <property type="entry name" value="HATPase_dom"/>
</dbReference>
<keyword evidence="6" id="KW-0902">Two-component regulatory system</keyword>
<dbReference type="PANTHER" id="PTHR43711:SF26">
    <property type="entry name" value="SENSOR HISTIDINE KINASE RCSC"/>
    <property type="match status" value="1"/>
</dbReference>
<dbReference type="AlphaFoldDB" id="A0A4U1CMZ4"/>
<accession>A0A4U1CMZ4</accession>
<dbReference type="Gene3D" id="3.40.50.2300">
    <property type="match status" value="1"/>
</dbReference>
<dbReference type="InterPro" id="IPR036097">
    <property type="entry name" value="HisK_dim/P_sf"/>
</dbReference>
<evidence type="ECO:0000256" key="7">
    <source>
        <dbReference type="PROSITE-ProRule" id="PRU00169"/>
    </source>
</evidence>
<feature type="domain" description="Histidine kinase" evidence="8">
    <location>
        <begin position="165"/>
        <end position="380"/>
    </location>
</feature>
<evidence type="ECO:0000259" key="8">
    <source>
        <dbReference type="PROSITE" id="PS50109"/>
    </source>
</evidence>
<dbReference type="InterPro" id="IPR005467">
    <property type="entry name" value="His_kinase_dom"/>
</dbReference>
<dbReference type="SMART" id="SM00388">
    <property type="entry name" value="HisKA"/>
    <property type="match status" value="1"/>
</dbReference>
<dbReference type="CDD" id="cd00082">
    <property type="entry name" value="HisKA"/>
    <property type="match status" value="1"/>
</dbReference>
<dbReference type="OrthoDB" id="9808408at2"/>
<keyword evidence="5 10" id="KW-0418">Kinase</keyword>
<evidence type="ECO:0000256" key="2">
    <source>
        <dbReference type="ARBA" id="ARBA00012438"/>
    </source>
</evidence>
<dbReference type="Pfam" id="PF00512">
    <property type="entry name" value="HisKA"/>
    <property type="match status" value="1"/>
</dbReference>
<feature type="modified residue" description="4-aspartylphosphate" evidence="7">
    <location>
        <position position="60"/>
    </location>
</feature>
<evidence type="ECO:0000256" key="5">
    <source>
        <dbReference type="ARBA" id="ARBA00022777"/>
    </source>
</evidence>
<dbReference type="PRINTS" id="PR00344">
    <property type="entry name" value="BCTRLSENSOR"/>
</dbReference>
<evidence type="ECO:0000313" key="10">
    <source>
        <dbReference type="EMBL" id="TKC06703.1"/>
    </source>
</evidence>
<dbReference type="SUPFAM" id="SSF55874">
    <property type="entry name" value="ATPase domain of HSP90 chaperone/DNA topoisomerase II/histidine kinase"/>
    <property type="match status" value="1"/>
</dbReference>
<evidence type="ECO:0000313" key="11">
    <source>
        <dbReference type="Proteomes" id="UP000309488"/>
    </source>
</evidence>
<dbReference type="SMART" id="SM00387">
    <property type="entry name" value="HATPase_c"/>
    <property type="match status" value="1"/>
</dbReference>
<dbReference type="Pfam" id="PF02518">
    <property type="entry name" value="HATPase_c"/>
    <property type="match status" value="1"/>
</dbReference>
<evidence type="ECO:0000256" key="6">
    <source>
        <dbReference type="ARBA" id="ARBA00023012"/>
    </source>
</evidence>
<comment type="caution">
    <text evidence="10">The sequence shown here is derived from an EMBL/GenBank/DDBJ whole genome shotgun (WGS) entry which is preliminary data.</text>
</comment>
<comment type="catalytic activity">
    <reaction evidence="1">
        <text>ATP + protein L-histidine = ADP + protein N-phospho-L-histidine.</text>
        <dbReference type="EC" id="2.7.13.3"/>
    </reaction>
</comment>
<keyword evidence="4" id="KW-0808">Transferase</keyword>
<organism evidence="10 11">
    <name type="scientific">Pedobacter polaris</name>
    <dbReference type="NCBI Taxonomy" id="2571273"/>
    <lineage>
        <taxon>Bacteria</taxon>
        <taxon>Pseudomonadati</taxon>
        <taxon>Bacteroidota</taxon>
        <taxon>Sphingobacteriia</taxon>
        <taxon>Sphingobacteriales</taxon>
        <taxon>Sphingobacteriaceae</taxon>
        <taxon>Pedobacter</taxon>
    </lineage>
</organism>
<dbReference type="SUPFAM" id="SSF52172">
    <property type="entry name" value="CheY-like"/>
    <property type="match status" value="1"/>
</dbReference>
<dbReference type="PROSITE" id="PS50110">
    <property type="entry name" value="RESPONSE_REGULATORY"/>
    <property type="match status" value="1"/>
</dbReference>
<keyword evidence="11" id="KW-1185">Reference proteome</keyword>
<dbReference type="RefSeq" id="WP_136842951.1">
    <property type="nucleotide sequence ID" value="NZ_SWBR01000004.1"/>
</dbReference>
<dbReference type="InterPro" id="IPR050736">
    <property type="entry name" value="Sensor_HK_Regulatory"/>
</dbReference>
<dbReference type="CDD" id="cd00156">
    <property type="entry name" value="REC"/>
    <property type="match status" value="1"/>
</dbReference>
<dbReference type="SUPFAM" id="SSF47384">
    <property type="entry name" value="Homodimeric domain of signal transducing histidine kinase"/>
    <property type="match status" value="1"/>
</dbReference>
<dbReference type="InterPro" id="IPR001789">
    <property type="entry name" value="Sig_transdc_resp-reg_receiver"/>
</dbReference>
<evidence type="ECO:0000256" key="3">
    <source>
        <dbReference type="ARBA" id="ARBA00022553"/>
    </source>
</evidence>
<proteinExistence type="predicted"/>
<dbReference type="InterPro" id="IPR003661">
    <property type="entry name" value="HisK_dim/P_dom"/>
</dbReference>
<evidence type="ECO:0000256" key="1">
    <source>
        <dbReference type="ARBA" id="ARBA00000085"/>
    </source>
</evidence>
<dbReference type="GO" id="GO:0000155">
    <property type="term" value="F:phosphorelay sensor kinase activity"/>
    <property type="evidence" value="ECO:0007669"/>
    <property type="project" value="InterPro"/>
</dbReference>
<dbReference type="CDD" id="cd00075">
    <property type="entry name" value="HATPase"/>
    <property type="match status" value="1"/>
</dbReference>
<reference evidence="10 11" key="1">
    <citation type="submission" date="2019-04" db="EMBL/GenBank/DDBJ databases">
        <title>Pedobacter sp. RP-3-22 sp. nov., isolated from Arctic soil.</title>
        <authorList>
            <person name="Dahal R.H."/>
            <person name="Kim D.-U."/>
        </authorList>
    </citation>
    <scope>NUCLEOTIDE SEQUENCE [LARGE SCALE GENOMIC DNA]</scope>
    <source>
        <strain evidence="10 11">RP-3-22</strain>
    </source>
</reference>
<dbReference type="PANTHER" id="PTHR43711">
    <property type="entry name" value="TWO-COMPONENT HISTIDINE KINASE"/>
    <property type="match status" value="1"/>
</dbReference>
<name>A0A4U1CMZ4_9SPHI</name>
<sequence length="380" mass="42492">MDKKHFKILVIEDNPGDVALIEIFLNEQILNPTLVYAENFNQAVEALSNQNADFDVALLDLSLPDKSGQALVTEMLELSSQCPIIILTGHGDIDFSIRSISQGISDYLIKDQLDASMLYKSIIYAVERKKTAIKLNETEIAKAEVSFSLAKEKELSQLKSSFLSMASHEFRTPLSSIQLSAILIDKYLQLSDKENILKHVNMVKADVHNLNTILNEFLSLEGIEAGKVGVQLKNFDLVALAQEIKEEMQMLAKNNQILNYRHIGNAYDVFLDQHLLRNCLINLLSNAIKYSGENSIIELITEINEEHYKVTVTDNGIGIPQEDQEQLFGAFFRASNTGTIPGTGLGLNIVLRYVNLMNGELDCKSTENVGTTFTMLFKNK</sequence>
<dbReference type="Pfam" id="PF00072">
    <property type="entry name" value="Response_reg"/>
    <property type="match status" value="1"/>
</dbReference>
<dbReference type="SMART" id="SM00448">
    <property type="entry name" value="REC"/>
    <property type="match status" value="1"/>
</dbReference>
<dbReference type="EC" id="2.7.13.3" evidence="2"/>
<dbReference type="PROSITE" id="PS50109">
    <property type="entry name" value="HIS_KIN"/>
    <property type="match status" value="1"/>
</dbReference>
<dbReference type="InterPro" id="IPR011006">
    <property type="entry name" value="CheY-like_superfamily"/>
</dbReference>